<dbReference type="Proteomes" id="UP000243494">
    <property type="component" value="Unassembled WGS sequence"/>
</dbReference>
<dbReference type="AlphaFoldDB" id="A0A371IRN7"/>
<dbReference type="InterPro" id="IPR020538">
    <property type="entry name" value="Hydgase_Ni_incorp_HypA/HybF_CS"/>
</dbReference>
<evidence type="ECO:0000256" key="5">
    <source>
        <dbReference type="HAMAP-Rule" id="MF_00213"/>
    </source>
</evidence>
<dbReference type="RefSeq" id="WP_095406786.1">
    <property type="nucleotide sequence ID" value="NZ_NOJZ02000018.1"/>
</dbReference>
<evidence type="ECO:0000256" key="3">
    <source>
        <dbReference type="ARBA" id="ARBA00022723"/>
    </source>
</evidence>
<dbReference type="InterPro" id="IPR000688">
    <property type="entry name" value="HypA/HybF"/>
</dbReference>
<evidence type="ECO:0000256" key="2">
    <source>
        <dbReference type="ARBA" id="ARBA00022596"/>
    </source>
</evidence>
<feature type="binding site" evidence="5">
    <location>
        <position position="73"/>
    </location>
    <ligand>
        <name>Zn(2+)</name>
        <dbReference type="ChEBI" id="CHEBI:29105"/>
    </ligand>
</feature>
<sequence length="113" mass="13088">MHEISIVYDTLQIANENGEKNNIKKIDKIFMKIGEFTCVEESSLKFAFESLKKNTICEDAELIIEKIKAKALCNYCNKEFIIDFTNKLCPKCNRYSSNITSGYEIMVWQIEGE</sequence>
<dbReference type="GO" id="GO:0051604">
    <property type="term" value="P:protein maturation"/>
    <property type="evidence" value="ECO:0007669"/>
    <property type="project" value="InterPro"/>
</dbReference>
<accession>A0A371IRN7</accession>
<evidence type="ECO:0000256" key="1">
    <source>
        <dbReference type="ARBA" id="ARBA00010748"/>
    </source>
</evidence>
<feature type="binding site" evidence="5">
    <location>
        <position position="2"/>
    </location>
    <ligand>
        <name>Ni(2+)</name>
        <dbReference type="ChEBI" id="CHEBI:49786"/>
    </ligand>
</feature>
<comment type="similarity">
    <text evidence="1 5">Belongs to the HypA/HybF family.</text>
</comment>
<dbReference type="PIRSF" id="PIRSF004761">
    <property type="entry name" value="Hydrgn_mat_HypA"/>
    <property type="match status" value="1"/>
</dbReference>
<dbReference type="PANTHER" id="PTHR34535:SF3">
    <property type="entry name" value="HYDROGENASE MATURATION FACTOR HYPA"/>
    <property type="match status" value="1"/>
</dbReference>
<feature type="binding site" evidence="5">
    <location>
        <position position="92"/>
    </location>
    <ligand>
        <name>Zn(2+)</name>
        <dbReference type="ChEBI" id="CHEBI:29105"/>
    </ligand>
</feature>
<dbReference type="NCBIfam" id="TIGR00100">
    <property type="entry name" value="hypA"/>
    <property type="match status" value="1"/>
</dbReference>
<gene>
    <name evidence="5 6" type="primary">hypA</name>
    <name evidence="6" type="ORF">CHF27_009835</name>
</gene>
<comment type="caution">
    <text evidence="6">The sequence shown here is derived from an EMBL/GenBank/DDBJ whole genome shotgun (WGS) entry which is preliminary data.</text>
</comment>
<dbReference type="PANTHER" id="PTHR34535">
    <property type="entry name" value="HYDROGENASE MATURATION FACTOR HYPA"/>
    <property type="match status" value="1"/>
</dbReference>
<comment type="function">
    <text evidence="5">Involved in the maturation of [NiFe] hydrogenases. Required for nickel insertion into the metal center of the hydrogenase.</text>
</comment>
<dbReference type="Pfam" id="PF01155">
    <property type="entry name" value="HypA"/>
    <property type="match status" value="1"/>
</dbReference>
<feature type="binding site" evidence="5">
    <location>
        <position position="89"/>
    </location>
    <ligand>
        <name>Zn(2+)</name>
        <dbReference type="ChEBI" id="CHEBI:29105"/>
    </ligand>
</feature>
<feature type="binding site" evidence="5">
    <location>
        <position position="76"/>
    </location>
    <ligand>
        <name>Zn(2+)</name>
        <dbReference type="ChEBI" id="CHEBI:29105"/>
    </ligand>
</feature>
<protein>
    <recommendedName>
        <fullName evidence="5">Hydrogenase maturation factor HypA</fullName>
    </recommendedName>
</protein>
<organism evidence="6 7">
    <name type="scientific">Romboutsia maritimum</name>
    <dbReference type="NCBI Taxonomy" id="2020948"/>
    <lineage>
        <taxon>Bacteria</taxon>
        <taxon>Bacillati</taxon>
        <taxon>Bacillota</taxon>
        <taxon>Clostridia</taxon>
        <taxon>Peptostreptococcales</taxon>
        <taxon>Peptostreptococcaceae</taxon>
        <taxon>Romboutsia</taxon>
    </lineage>
</organism>
<reference evidence="6 7" key="1">
    <citation type="journal article" date="2017" name="Genome Announc.">
        <title>Draft Genome Sequence of Romboutsia maritimum sp. nov. Strain CCRI-22766(T), Isolated from Coastal Estuarine Mud.</title>
        <authorList>
            <person name="Maheux A.F."/>
            <person name="Boudreau D.K."/>
            <person name="Berube E."/>
            <person name="Boissinot M."/>
            <person name="Raymond F."/>
            <person name="Brodeur S."/>
            <person name="Corbeil J."/>
            <person name="Brightwell G."/>
            <person name="Broda D."/>
            <person name="Omar R.F."/>
            <person name="Bergeron M.G."/>
        </authorList>
    </citation>
    <scope>NUCLEOTIDE SEQUENCE [LARGE SCALE GENOMIC DNA]</scope>
    <source>
        <strain evidence="6 7">CCRI-22766</strain>
    </source>
</reference>
<proteinExistence type="inferred from homology"/>
<name>A0A371IRN7_9FIRM</name>
<dbReference type="Gene3D" id="3.30.2320.80">
    <property type="match status" value="1"/>
</dbReference>
<evidence type="ECO:0000313" key="7">
    <source>
        <dbReference type="Proteomes" id="UP000243494"/>
    </source>
</evidence>
<dbReference type="PROSITE" id="PS01249">
    <property type="entry name" value="HYPA"/>
    <property type="match status" value="1"/>
</dbReference>
<keyword evidence="2 5" id="KW-0533">Nickel</keyword>
<dbReference type="OrthoDB" id="9800361at2"/>
<evidence type="ECO:0000256" key="4">
    <source>
        <dbReference type="ARBA" id="ARBA00022833"/>
    </source>
</evidence>
<keyword evidence="7" id="KW-1185">Reference proteome</keyword>
<keyword evidence="4 5" id="KW-0862">Zinc</keyword>
<dbReference type="HAMAP" id="MF_00213">
    <property type="entry name" value="HypA_HybF"/>
    <property type="match status" value="1"/>
</dbReference>
<keyword evidence="3 5" id="KW-0479">Metal-binding</keyword>
<dbReference type="EMBL" id="NOJZ02000018">
    <property type="protein sequence ID" value="RDY23133.1"/>
    <property type="molecule type" value="Genomic_DNA"/>
</dbReference>
<evidence type="ECO:0000313" key="6">
    <source>
        <dbReference type="EMBL" id="RDY23133.1"/>
    </source>
</evidence>
<dbReference type="GO" id="GO:0016151">
    <property type="term" value="F:nickel cation binding"/>
    <property type="evidence" value="ECO:0007669"/>
    <property type="project" value="UniProtKB-UniRule"/>
</dbReference>
<dbReference type="GO" id="GO:0008270">
    <property type="term" value="F:zinc ion binding"/>
    <property type="evidence" value="ECO:0007669"/>
    <property type="project" value="UniProtKB-UniRule"/>
</dbReference>